<comment type="caution">
    <text evidence="1">The sequence shown here is derived from an EMBL/GenBank/DDBJ whole genome shotgun (WGS) entry which is preliminary data.</text>
</comment>
<name>A0ABW2I0B3_9ACTN</name>
<dbReference type="Pfam" id="PF19562">
    <property type="entry name" value="DUF6084"/>
    <property type="match status" value="1"/>
</dbReference>
<dbReference type="InterPro" id="IPR045730">
    <property type="entry name" value="DUF6084"/>
</dbReference>
<evidence type="ECO:0000313" key="1">
    <source>
        <dbReference type="EMBL" id="MFC7278371.1"/>
    </source>
</evidence>
<accession>A0ABW2I0B3</accession>
<evidence type="ECO:0000313" key="2">
    <source>
        <dbReference type="Proteomes" id="UP001596548"/>
    </source>
</evidence>
<proteinExistence type="predicted"/>
<sequence>MSAYTFTVLDVAAEPYAASPQLTCRLRIAESTGRRVHAIALRCQVRIEPQRRRYDPAEQDALRGLFGERERWADTLKPFQWMQANATVPGFTGDIETDLALPCTYDLEVIGTRYLHALDAGDVPLNLLFSGTIFTKGATGFEVEQVPWACEARWALPVAVWRDMIDAFFPNSGYVLVSADILKELAAFRARHDLISWDETMRRLLAAAEESR</sequence>
<keyword evidence="2" id="KW-1185">Reference proteome</keyword>
<dbReference type="EMBL" id="JBHTBJ010000032">
    <property type="protein sequence ID" value="MFC7278371.1"/>
    <property type="molecule type" value="Genomic_DNA"/>
</dbReference>
<organism evidence="1 2">
    <name type="scientific">Paractinoplanes rhizophilus</name>
    <dbReference type="NCBI Taxonomy" id="1416877"/>
    <lineage>
        <taxon>Bacteria</taxon>
        <taxon>Bacillati</taxon>
        <taxon>Actinomycetota</taxon>
        <taxon>Actinomycetes</taxon>
        <taxon>Micromonosporales</taxon>
        <taxon>Micromonosporaceae</taxon>
        <taxon>Paractinoplanes</taxon>
    </lineage>
</organism>
<dbReference type="Proteomes" id="UP001596548">
    <property type="component" value="Unassembled WGS sequence"/>
</dbReference>
<dbReference type="RefSeq" id="WP_378975148.1">
    <property type="nucleotide sequence ID" value="NZ_JBHTBJ010000032.1"/>
</dbReference>
<gene>
    <name evidence="1" type="ORF">ACFQS1_30680</name>
</gene>
<reference evidence="2" key="1">
    <citation type="journal article" date="2019" name="Int. J. Syst. Evol. Microbiol.">
        <title>The Global Catalogue of Microorganisms (GCM) 10K type strain sequencing project: providing services to taxonomists for standard genome sequencing and annotation.</title>
        <authorList>
            <consortium name="The Broad Institute Genomics Platform"/>
            <consortium name="The Broad Institute Genome Sequencing Center for Infectious Disease"/>
            <person name="Wu L."/>
            <person name="Ma J."/>
        </authorList>
    </citation>
    <scope>NUCLEOTIDE SEQUENCE [LARGE SCALE GENOMIC DNA]</scope>
    <source>
        <strain evidence="2">XZYJT-10</strain>
    </source>
</reference>
<protein>
    <submittedName>
        <fullName evidence="1">DUF6084 family protein</fullName>
    </submittedName>
</protein>